<accession>A0A2Z2KLQ3</accession>
<dbReference type="EMBL" id="CP021780">
    <property type="protein sequence ID" value="ASA20921.1"/>
    <property type="molecule type" value="Genomic_DNA"/>
</dbReference>
<name>A0A2Z2KLQ3_9BACL</name>
<dbReference type="OrthoDB" id="2087540at2"/>
<dbReference type="RefSeq" id="WP_087914937.1">
    <property type="nucleotide sequence ID" value="NZ_CP021780.1"/>
</dbReference>
<evidence type="ECO:0000313" key="1">
    <source>
        <dbReference type="EMBL" id="ASA20921.1"/>
    </source>
</evidence>
<dbReference type="Proteomes" id="UP000249890">
    <property type="component" value="Chromosome"/>
</dbReference>
<evidence type="ECO:0000313" key="2">
    <source>
        <dbReference type="Proteomes" id="UP000249890"/>
    </source>
</evidence>
<organism evidence="1 2">
    <name type="scientific">Paenibacillus donghaensis</name>
    <dbReference type="NCBI Taxonomy" id="414771"/>
    <lineage>
        <taxon>Bacteria</taxon>
        <taxon>Bacillati</taxon>
        <taxon>Bacillota</taxon>
        <taxon>Bacilli</taxon>
        <taxon>Bacillales</taxon>
        <taxon>Paenibacillaceae</taxon>
        <taxon>Paenibacillus</taxon>
    </lineage>
</organism>
<dbReference type="AlphaFoldDB" id="A0A2Z2KLQ3"/>
<protein>
    <submittedName>
        <fullName evidence="1">Uncharacterized protein</fullName>
    </submittedName>
</protein>
<reference evidence="1 2" key="1">
    <citation type="submission" date="2017-06" db="EMBL/GenBank/DDBJ databases">
        <title>Complete genome sequence of Paenibacillus donghaensis KCTC 13049T isolated from East Sea sediment, South Korea.</title>
        <authorList>
            <person name="Jung B.K."/>
            <person name="Hong S.-J."/>
            <person name="Shin J.-H."/>
        </authorList>
    </citation>
    <scope>NUCLEOTIDE SEQUENCE [LARGE SCALE GENOMIC DNA]</scope>
    <source>
        <strain evidence="1 2">KCTC 13049</strain>
    </source>
</reference>
<sequence length="107" mass="12446">MFYLRKEPEAKTLPAIHKTDGTVIPERPFMSDDRIVYKAREFSRFYRGSFTGLDGRYQGMKVYTCKTLKRILELRETTLQSTGELFDVYDENGKVDLTDYEGGAKDE</sequence>
<dbReference type="KEGG" id="pdh:B9T62_09070"/>
<proteinExistence type="predicted"/>
<keyword evidence="2" id="KW-1185">Reference proteome</keyword>
<gene>
    <name evidence="1" type="ORF">B9T62_09070</name>
</gene>